<evidence type="ECO:0000256" key="1">
    <source>
        <dbReference type="ARBA" id="ARBA00001966"/>
    </source>
</evidence>
<evidence type="ECO:0000259" key="9">
    <source>
        <dbReference type="SMART" id="SM00790"/>
    </source>
</evidence>
<keyword evidence="4" id="KW-0479">Metal-binding</keyword>
<dbReference type="SUPFAM" id="SSF48310">
    <property type="entry name" value="Aldehyde ferredoxin oxidoreductase, C-terminal domains"/>
    <property type="match status" value="1"/>
</dbReference>
<dbReference type="Gene3D" id="3.60.9.10">
    <property type="entry name" value="Aldehyde ferredoxin oxidoreductase, N-terminal domain"/>
    <property type="match status" value="1"/>
</dbReference>
<organism evidence="10 11">
    <name type="scientific">Desulfobotulus pelophilus</name>
    <dbReference type="NCBI Taxonomy" id="2823377"/>
    <lineage>
        <taxon>Bacteria</taxon>
        <taxon>Pseudomonadati</taxon>
        <taxon>Thermodesulfobacteriota</taxon>
        <taxon>Desulfobacteria</taxon>
        <taxon>Desulfobacterales</taxon>
        <taxon>Desulfobacteraceae</taxon>
        <taxon>Desulfobotulus</taxon>
    </lineage>
</organism>
<evidence type="ECO:0000256" key="5">
    <source>
        <dbReference type="ARBA" id="ARBA00023002"/>
    </source>
</evidence>
<keyword evidence="5" id="KW-0560">Oxidoreductase</keyword>
<keyword evidence="6" id="KW-0408">Iron</keyword>
<evidence type="ECO:0000256" key="8">
    <source>
        <dbReference type="ARBA" id="ARBA00049934"/>
    </source>
</evidence>
<dbReference type="InterPro" id="IPR036021">
    <property type="entry name" value="Tungsten_al_ferr_oxy-like_C"/>
</dbReference>
<evidence type="ECO:0000256" key="7">
    <source>
        <dbReference type="ARBA" id="ARBA00023014"/>
    </source>
</evidence>
<dbReference type="RefSeq" id="WP_265423764.1">
    <property type="nucleotide sequence ID" value="NZ_JAPFPW010000002.1"/>
</dbReference>
<dbReference type="Gene3D" id="1.10.569.10">
    <property type="entry name" value="Aldehyde Ferredoxin Oxidoreductase Protein, subunit A, domain 2"/>
    <property type="match status" value="1"/>
</dbReference>
<dbReference type="Gene3D" id="1.10.599.10">
    <property type="entry name" value="Aldehyde Ferredoxin Oxidoreductase Protein, subunit A, domain 3"/>
    <property type="match status" value="1"/>
</dbReference>
<gene>
    <name evidence="10" type="ORF">OOT00_02780</name>
</gene>
<dbReference type="InterPro" id="IPR036503">
    <property type="entry name" value="Ald_Fedxn_OxRdtase_N_sf"/>
</dbReference>
<dbReference type="InterPro" id="IPR013983">
    <property type="entry name" value="Ald_Fedxn_OxRdtase_N"/>
</dbReference>
<evidence type="ECO:0000256" key="2">
    <source>
        <dbReference type="ARBA" id="ARBA00011032"/>
    </source>
</evidence>
<dbReference type="Pfam" id="PF01314">
    <property type="entry name" value="AFOR_C"/>
    <property type="match status" value="1"/>
</dbReference>
<evidence type="ECO:0000256" key="4">
    <source>
        <dbReference type="ARBA" id="ARBA00022723"/>
    </source>
</evidence>
<keyword evidence="11" id="KW-1185">Reference proteome</keyword>
<dbReference type="InterPro" id="IPR001203">
    <property type="entry name" value="OxRdtase_Ald_Fedxn_C"/>
</dbReference>
<protein>
    <recommendedName>
        <fullName evidence="9">Aldehyde ferredoxin oxidoreductase N-terminal domain-containing protein</fullName>
    </recommendedName>
</protein>
<proteinExistence type="inferred from homology"/>
<comment type="caution">
    <text evidence="10">The sequence shown here is derived from an EMBL/GenBank/DDBJ whole genome shotgun (WGS) entry which is preliminary data.</text>
</comment>
<comment type="cofactor">
    <cofactor evidence="8">
        <name>tungstopterin</name>
        <dbReference type="ChEBI" id="CHEBI:30402"/>
    </cofactor>
</comment>
<evidence type="ECO:0000256" key="3">
    <source>
        <dbReference type="ARBA" id="ARBA00022485"/>
    </source>
</evidence>
<dbReference type="Pfam" id="PF02730">
    <property type="entry name" value="AFOR_N"/>
    <property type="match status" value="1"/>
</dbReference>
<dbReference type="Proteomes" id="UP001209681">
    <property type="component" value="Unassembled WGS sequence"/>
</dbReference>
<evidence type="ECO:0000313" key="11">
    <source>
        <dbReference type="Proteomes" id="UP001209681"/>
    </source>
</evidence>
<evidence type="ECO:0000256" key="6">
    <source>
        <dbReference type="ARBA" id="ARBA00023004"/>
    </source>
</evidence>
<name>A0ABT3N625_9BACT</name>
<keyword evidence="7" id="KW-0411">Iron-sulfur</keyword>
<dbReference type="SUPFAM" id="SSF56228">
    <property type="entry name" value="Aldehyde ferredoxin oxidoreductase, N-terminal domain"/>
    <property type="match status" value="1"/>
</dbReference>
<dbReference type="InterPro" id="IPR013985">
    <property type="entry name" value="Ald_Fedxn_OxRdtase_dom3"/>
</dbReference>
<sequence length="621" mass="68912">MKPLAILDIYLGSGRIHVTMSKQEAPSGLGGMGLNAATLHQDLHSSRMDALSPDNILVFSPGVLTGSGFPTAARTEVSALSPLTGLFGTSNSGLFFGGDLKRAGFDSLILRERAPHPVYITILDREVSIHPAHELWGKDSWEAITWLEGRYPKASLALIGTAGENQVRFASIQNHRHDAWGRTGLGAVMGSKNVKAVVIKGSGKVRAHDKDSFHEIRQEATRAIRASRYYDPFKKYGTLGASPAYGKFNALPTRNFSGAHIPDWSKKFGQNLLKTHVTARMACESCWIACGHMVRIAEGIYAGQALKALEISPTITFCAQCGLTATDSFRATEFCQRFGMDMLSAGSCAAMAFQLYEEKKLTVKDTGYPLPWGDVHAFCRLLEDMALRRGIGRILADGTARAAAALGYPEYAMHVRKLEMPMIDPRGRWSSYSFGMLTNIRGGDHLRCRNPFENLKENIRTGDGLWEAFLLPEEEYHKADIVPETLRADMFDLEQSRVYLPLMVRWSEDLITLFNTLGICIRPPILNSLGPTLLSRALNSFTGIFLPPEQLMMTAATSWDTIRRFNLSHGDTPDAARFPHRFFLPCHGKTPLDEENIHTALQAYYRVRGWDSLGTPRRRDS</sequence>
<dbReference type="PANTHER" id="PTHR30038">
    <property type="entry name" value="ALDEHYDE FERREDOXIN OXIDOREDUCTASE"/>
    <property type="match status" value="1"/>
</dbReference>
<accession>A0ABT3N625</accession>
<evidence type="ECO:0000313" key="10">
    <source>
        <dbReference type="EMBL" id="MCW7752904.1"/>
    </source>
</evidence>
<dbReference type="InterPro" id="IPR051919">
    <property type="entry name" value="W-dependent_AOR"/>
</dbReference>
<dbReference type="PANTHER" id="PTHR30038:SF7">
    <property type="entry name" value="TUNGSTEN-CONTAINING GLYCERALDEHYDE-3-PHOSPHATE:FERREDOXIN OXIDOREDUCTASE"/>
    <property type="match status" value="1"/>
</dbReference>
<feature type="domain" description="Aldehyde ferredoxin oxidoreductase N-terminal" evidence="9">
    <location>
        <begin position="6"/>
        <end position="203"/>
    </location>
</feature>
<keyword evidence="3" id="KW-0004">4Fe-4S</keyword>
<comment type="cofactor">
    <cofactor evidence="1">
        <name>[4Fe-4S] cluster</name>
        <dbReference type="ChEBI" id="CHEBI:49883"/>
    </cofactor>
</comment>
<dbReference type="EMBL" id="JAPFPW010000002">
    <property type="protein sequence ID" value="MCW7752904.1"/>
    <property type="molecule type" value="Genomic_DNA"/>
</dbReference>
<reference evidence="10 11" key="1">
    <citation type="submission" date="2022-11" db="EMBL/GenBank/DDBJ databases">
        <title>Desulfobotulus tamanensis H1 sp. nov. - anaerobic, alkaliphilic, sulphate reducing bacterium isolated from terrestrial mud volcano.</title>
        <authorList>
            <person name="Frolova A."/>
            <person name="Merkel A.Y."/>
            <person name="Slobodkin A.I."/>
        </authorList>
    </citation>
    <scope>NUCLEOTIDE SEQUENCE [LARGE SCALE GENOMIC DNA]</scope>
    <source>
        <strain evidence="10 11">H1</strain>
    </source>
</reference>
<dbReference type="InterPro" id="IPR013984">
    <property type="entry name" value="Ald_Fedxn_OxRdtase_dom2"/>
</dbReference>
<comment type="similarity">
    <text evidence="2">Belongs to the AOR/FOR family.</text>
</comment>
<dbReference type="SMART" id="SM00790">
    <property type="entry name" value="AFOR_N"/>
    <property type="match status" value="1"/>
</dbReference>